<dbReference type="AlphaFoldDB" id="G0V2C1"/>
<proteinExistence type="predicted"/>
<evidence type="ECO:0000313" key="3">
    <source>
        <dbReference type="EMBL" id="CCC95793.1"/>
    </source>
</evidence>
<feature type="compositionally biased region" description="Basic and acidic residues" evidence="2">
    <location>
        <begin position="93"/>
        <end position="106"/>
    </location>
</feature>
<reference evidence="3" key="1">
    <citation type="journal article" date="2012" name="Proc. Natl. Acad. Sci. U.S.A.">
        <title>Antigenic diversity is generated by distinct evolutionary mechanisms in African trypanosome species.</title>
        <authorList>
            <person name="Jackson A.P."/>
            <person name="Berry A."/>
            <person name="Aslett M."/>
            <person name="Allison H.C."/>
            <person name="Burton P."/>
            <person name="Vavrova-Anderson J."/>
            <person name="Brown R."/>
            <person name="Browne H."/>
            <person name="Corton N."/>
            <person name="Hauser H."/>
            <person name="Gamble J."/>
            <person name="Gilderthorp R."/>
            <person name="Marcello L."/>
            <person name="McQuillan J."/>
            <person name="Otto T.D."/>
            <person name="Quail M.A."/>
            <person name="Sanders M.J."/>
            <person name="van Tonder A."/>
            <person name="Ginger M.L."/>
            <person name="Field M.C."/>
            <person name="Barry J.D."/>
            <person name="Hertz-Fowler C."/>
            <person name="Berriman M."/>
        </authorList>
    </citation>
    <scope>NUCLEOTIDE SEQUENCE</scope>
    <source>
        <strain evidence="3">IL3000</strain>
    </source>
</reference>
<organism evidence="3">
    <name type="scientific">Trypanosoma congolense (strain IL3000)</name>
    <dbReference type="NCBI Taxonomy" id="1068625"/>
    <lineage>
        <taxon>Eukaryota</taxon>
        <taxon>Discoba</taxon>
        <taxon>Euglenozoa</taxon>
        <taxon>Kinetoplastea</taxon>
        <taxon>Metakinetoplastina</taxon>
        <taxon>Trypanosomatida</taxon>
        <taxon>Trypanosomatidae</taxon>
        <taxon>Trypanosoma</taxon>
        <taxon>Nannomonas</taxon>
    </lineage>
</organism>
<feature type="coiled-coil region" evidence="1">
    <location>
        <begin position="178"/>
        <end position="226"/>
    </location>
</feature>
<name>G0V2C1_TRYCI</name>
<evidence type="ECO:0000256" key="1">
    <source>
        <dbReference type="SAM" id="Coils"/>
    </source>
</evidence>
<dbReference type="VEuPathDB" id="TriTrypDB:TcIL3000.11.12910"/>
<gene>
    <name evidence="3" type="ORF">TCIL3000_11_12910</name>
</gene>
<accession>G0V2C1</accession>
<feature type="compositionally biased region" description="Polar residues" evidence="2">
    <location>
        <begin position="79"/>
        <end position="89"/>
    </location>
</feature>
<evidence type="ECO:0000256" key="2">
    <source>
        <dbReference type="SAM" id="MobiDB-lite"/>
    </source>
</evidence>
<dbReference type="EMBL" id="HE575324">
    <property type="protein sequence ID" value="CCC95793.1"/>
    <property type="molecule type" value="Genomic_DNA"/>
</dbReference>
<feature type="region of interest" description="Disordered" evidence="2">
    <location>
        <begin position="78"/>
        <end position="106"/>
    </location>
</feature>
<protein>
    <submittedName>
        <fullName evidence="3">Uncharacterized protein TCIL3000_11_12910</fullName>
    </submittedName>
</protein>
<sequence>MMLRTGSSMTQPLSQCEFQLLDIEEEMSAALHNGTVNRASATVEPHGSSPVCSARESSLNGSVPASWVIVSESRRYERQSQLPSQWNSSSDEESLHPKEGPQHANEELASNPSYQMTDRASSSLFWPCTNDSPCSTLEEQVRVHEKYGATPDVSACHGPVVSAPPDEDDASHISTAGVDELRLLNSHLQAQLVESNKRSARHLLEKETAVRELEETRKTLSLLKKRSVHHDRCSCEACLERKEDFSSSHEQQPAAGGASSLFGSINRVSQRFLMGIWSPTAVQRRPRAQYQHPNHRAAHYLYRQWERDNGVTEGSLSYAVSDHGQQHLNAAKGYAQQNRGEEALASLLLALTSDSFDTWGSLLDESGRWNVLSSPYRRQWDCVIADKIYECLCSEEASTLSDAKVPNGRTTQFHSKPRPDLIAKFVLDVMARHMEKSNADELQTVSHAVRTGTPPAPECVAGDASEGRVKVPPTYRSPLTTLRGILLKAAAAHPTNTSLLYALTSIEAVEGREEAAIRLFQDMIRHDPKCLLRRGTCGVT</sequence>
<keyword evidence="1" id="KW-0175">Coiled coil</keyword>